<dbReference type="Proteomes" id="UP000008216">
    <property type="component" value="Chromosome"/>
</dbReference>
<keyword evidence="2" id="KW-1185">Reference proteome</keyword>
<dbReference type="EMBL" id="CP000468">
    <property type="protein sequence ID" value="ABI99720.1"/>
    <property type="molecule type" value="Genomic_DNA"/>
</dbReference>
<dbReference type="HOGENOM" id="CLU_119102_0_0_6"/>
<dbReference type="InterPro" id="IPR021300">
    <property type="entry name" value="Integr_conj_element_PFL4695"/>
</dbReference>
<protein>
    <recommendedName>
        <fullName evidence="3">Integrating conjugative element protein</fullName>
    </recommendedName>
</protein>
<dbReference type="Pfam" id="PF11072">
    <property type="entry name" value="DUF2859"/>
    <property type="match status" value="1"/>
</dbReference>
<gene>
    <name evidence="1" type="primary">aec7</name>
    <name evidence="1" type="ORF">APECO1_1749</name>
</gene>
<organism evidence="1 2">
    <name type="scientific">Escherichia coli O1:K1 / APEC</name>
    <dbReference type="NCBI Taxonomy" id="405955"/>
    <lineage>
        <taxon>Bacteria</taxon>
        <taxon>Pseudomonadati</taxon>
        <taxon>Pseudomonadota</taxon>
        <taxon>Gammaproteobacteria</taxon>
        <taxon>Enterobacterales</taxon>
        <taxon>Enterobacteriaceae</taxon>
        <taxon>Escherichia</taxon>
    </lineage>
</organism>
<sequence>MNKRIECVMLKMSLYVIILLFSLQFSAAITGKESEVVSPLLMDVNPSLTMENISELSTSSEPSQQGVFPVICTRLHPGSVMKRQLLTGWGPVFIIGDDPFSLRWMSEHLEILKSLNALGLVVNVESVERMEVLQQRADGLLLLPVICDNFVQALQLNAYPVLITEMEISQ</sequence>
<evidence type="ECO:0008006" key="3">
    <source>
        <dbReference type="Google" id="ProtNLM"/>
    </source>
</evidence>
<proteinExistence type="predicted"/>
<dbReference type="NCBIfam" id="TIGR03765">
    <property type="entry name" value="ICE_PFL_4695"/>
    <property type="match status" value="1"/>
</dbReference>
<evidence type="ECO:0000313" key="2">
    <source>
        <dbReference type="Proteomes" id="UP000008216"/>
    </source>
</evidence>
<name>A0A0H2YW17_ECOK1</name>
<dbReference type="KEGG" id="ecv:APECO1_1749"/>
<evidence type="ECO:0000313" key="1">
    <source>
        <dbReference type="EMBL" id="ABI99720.1"/>
    </source>
</evidence>
<reference evidence="1 2" key="1">
    <citation type="journal article" date="2007" name="J. Bacteriol.">
        <title>The genome sequence of avian pathogenic Escherichia coli strain O1:K1:H7 shares strong similarities with human extraintestinal pathogenic E. coli genomes.</title>
        <authorList>
            <person name="Johnson T.J."/>
            <person name="Kariyawasam S."/>
            <person name="Wannemuehler Y."/>
            <person name="Mangiamele P."/>
            <person name="Johnson S.J."/>
            <person name="Doetkott C."/>
            <person name="Skyberg J.A."/>
            <person name="Lynne A.M."/>
            <person name="Johnson J.R."/>
            <person name="Nolan L.K."/>
        </authorList>
    </citation>
    <scope>NUCLEOTIDE SEQUENCE [LARGE SCALE GENOMIC DNA]</scope>
    <source>
        <strain evidence="1">APEC O1</strain>
    </source>
</reference>
<dbReference type="AlphaFoldDB" id="A0A0H2YW17"/>
<accession>A0A0H2YW17</accession>